<proteinExistence type="predicted"/>
<evidence type="ECO:0000313" key="1">
    <source>
        <dbReference type="EMBL" id="WKN36954.1"/>
    </source>
</evidence>
<reference evidence="1" key="2">
    <citation type="journal article" date="2024" name="Antonie Van Leeuwenhoek">
        <title>Roseihalotalea indica gen. nov., sp. nov., a halophilic Bacteroidetes from mesopelagic Southwest Indian Ocean with higher carbohydrate metabolic potential.</title>
        <authorList>
            <person name="Chen B."/>
            <person name="Zhang M."/>
            <person name="Lin D."/>
            <person name="Ye J."/>
            <person name="Tang K."/>
        </authorList>
    </citation>
    <scope>NUCLEOTIDE SEQUENCE</scope>
    <source>
        <strain evidence="1">TK19036</strain>
    </source>
</reference>
<dbReference type="AlphaFoldDB" id="A0AA49JGC6"/>
<protein>
    <submittedName>
        <fullName evidence="1">Uncharacterized protein</fullName>
    </submittedName>
</protein>
<reference evidence="1" key="1">
    <citation type="journal article" date="2023" name="Comput. Struct. Biotechnol. J.">
        <title>Discovery of a novel marine Bacteroidetes with a rich repertoire of carbohydrate-active enzymes.</title>
        <authorList>
            <person name="Chen B."/>
            <person name="Liu G."/>
            <person name="Chen Q."/>
            <person name="Wang H."/>
            <person name="Liu L."/>
            <person name="Tang K."/>
        </authorList>
    </citation>
    <scope>NUCLEOTIDE SEQUENCE</scope>
    <source>
        <strain evidence="1">TK19036</strain>
    </source>
</reference>
<organism evidence="1">
    <name type="scientific">Roseihalotalea indica</name>
    <dbReference type="NCBI Taxonomy" id="2867963"/>
    <lineage>
        <taxon>Bacteria</taxon>
        <taxon>Pseudomonadati</taxon>
        <taxon>Bacteroidota</taxon>
        <taxon>Cytophagia</taxon>
        <taxon>Cytophagales</taxon>
        <taxon>Catalimonadaceae</taxon>
        <taxon>Roseihalotalea</taxon>
    </lineage>
</organism>
<sequence>MNNLLFIFFVSILNISVAFGQSSDYVFKVLTTDGEVSYRSSSSDEWQPIEVGTALNSSHLVKVGKNAYLGLVHKSGKTIPFSKAGTYEISHLQDRMSRKVSPVAEKYANAYIESVKNKTAATTPEVTRSIENQKLKMYLPNSVDVFSPEVVLRWKNQDDMQPELLQDDYEVVFRNMFDEVLMVKDASDTKLWLDFDQEPIASERLLIVSVQKKAQKDVQSSSYGIKHMTADESALIEQELQELKLVFAGEESALDKLILASFYEQNNLLADALTCYEYAVELSPEVEAFHSAYDQFIFRNGLGL</sequence>
<gene>
    <name evidence="1" type="ORF">K4G66_31805</name>
</gene>
<accession>A0AA49JGC6</accession>
<dbReference type="EMBL" id="CP120682">
    <property type="protein sequence ID" value="WKN36954.1"/>
    <property type="molecule type" value="Genomic_DNA"/>
</dbReference>
<name>A0AA49JGC6_9BACT</name>